<gene>
    <name evidence="2" type="ORF">EHP00_575</name>
</gene>
<dbReference type="AlphaFoldDB" id="A0A1W0E8F4"/>
<dbReference type="Proteomes" id="UP000192758">
    <property type="component" value="Unassembled WGS sequence"/>
</dbReference>
<keyword evidence="3" id="KW-1185">Reference proteome</keyword>
<comment type="caution">
    <text evidence="2">The sequence shown here is derived from an EMBL/GenBank/DDBJ whole genome shotgun (WGS) entry which is preliminary data.</text>
</comment>
<feature type="region of interest" description="Disordered" evidence="1">
    <location>
        <begin position="151"/>
        <end position="202"/>
    </location>
</feature>
<name>A0A1W0E8F4_9MICR</name>
<dbReference type="VEuPathDB" id="MicrosporidiaDB:EHP00_575"/>
<dbReference type="EMBL" id="MNPJ01000007">
    <property type="protein sequence ID" value="OQS55521.1"/>
    <property type="molecule type" value="Genomic_DNA"/>
</dbReference>
<evidence type="ECO:0000313" key="2">
    <source>
        <dbReference type="EMBL" id="OQS55521.1"/>
    </source>
</evidence>
<reference evidence="2 3" key="1">
    <citation type="journal article" date="2017" name="Environ. Microbiol.">
        <title>Decay of the glycolytic pathway and adaptation to intranuclear parasitism within Enterocytozoonidae microsporidia.</title>
        <authorList>
            <person name="Wiredu Boakye D."/>
            <person name="Jaroenlak P."/>
            <person name="Prachumwat A."/>
            <person name="Williams T.A."/>
            <person name="Bateman K.S."/>
            <person name="Itsathitphaisarn O."/>
            <person name="Sritunyalucksana K."/>
            <person name="Paszkiewicz K.H."/>
            <person name="Moore K.A."/>
            <person name="Stentiford G.D."/>
            <person name="Williams B.A."/>
        </authorList>
    </citation>
    <scope>NUCLEOTIDE SEQUENCE [LARGE SCALE GENOMIC DNA]</scope>
    <source>
        <strain evidence="2 3">TH1</strain>
    </source>
</reference>
<proteinExistence type="predicted"/>
<protein>
    <submittedName>
        <fullName evidence="2">Uncharacterized protein</fullName>
    </submittedName>
</protein>
<sequence>MTGNDDKIKAKIAYKHKLASLKTDILKRIRSELDDTNIEVPFLLVAEVFQRKMKDKIKQLNKNIINDEVEFLSVEKQDFKPKTAQTSMLISDSCVFKEKQTIKSNSSIITNSYEDEELEQVNKTNIDINNNTNIDINNDAKEEKNKLNYTKEGKKEKETHASKSKKKTAKKPIQNKRSKIMHKKQKRHSLLHLADSGSTESIDETKRNINTVIKSFIEPDSDMSVITDSMSFFNK</sequence>
<feature type="compositionally biased region" description="Basic and acidic residues" evidence="1">
    <location>
        <begin position="151"/>
        <end position="161"/>
    </location>
</feature>
<feature type="compositionally biased region" description="Basic residues" evidence="1">
    <location>
        <begin position="162"/>
        <end position="190"/>
    </location>
</feature>
<accession>A0A1W0E8F4</accession>
<organism evidence="2 3">
    <name type="scientific">Ecytonucleospora hepatopenaei</name>
    <dbReference type="NCBI Taxonomy" id="646526"/>
    <lineage>
        <taxon>Eukaryota</taxon>
        <taxon>Fungi</taxon>
        <taxon>Fungi incertae sedis</taxon>
        <taxon>Microsporidia</taxon>
        <taxon>Enterocytozoonidae</taxon>
        <taxon>Ecytonucleospora</taxon>
    </lineage>
</organism>
<evidence type="ECO:0000313" key="3">
    <source>
        <dbReference type="Proteomes" id="UP000192758"/>
    </source>
</evidence>
<evidence type="ECO:0000256" key="1">
    <source>
        <dbReference type="SAM" id="MobiDB-lite"/>
    </source>
</evidence>